<dbReference type="AlphaFoldDB" id="A0A2W1NDZ8"/>
<evidence type="ECO:0000313" key="5">
    <source>
        <dbReference type="Proteomes" id="UP000249248"/>
    </source>
</evidence>
<dbReference type="SUPFAM" id="SSF49299">
    <property type="entry name" value="PKD domain"/>
    <property type="match status" value="1"/>
</dbReference>
<dbReference type="InterPro" id="IPR026341">
    <property type="entry name" value="T9SS_type_B"/>
</dbReference>
<comment type="caution">
    <text evidence="4">The sequence shown here is derived from an EMBL/GenBank/DDBJ whole genome shotgun (WGS) entry which is preliminary data.</text>
</comment>
<sequence>MDKFEKTIKNAVEHYEVPYTEAAWDSFSKKLGPEKGFISKWVIGISAVAVIASAGVWYLSTTPTPVNITQEVSANQTEKDLLYSETTTEIKENSNQEKNIQTKNPVAQPKVNAQNSPNTGLVEGQSKNKKEETKAIQPTKLIHLNNFEKVITPAQNTLPVLKPLEEKNELALAAETKTIDYSSFNLQVVSNRTSICLGEAVILTPSIPKIKAKYQWDMGDGTLLSTNLVEYTYKNPGTYRVTINLLDEKTEELLYKSEVKFIEILALPENAIQIEIEEDLIPTAYISLREDQMNNQVDWELTNLYKSSQSSFQYSFKEKGDYRLNCTITGSNGCQNTMTRHIEIANDYNLLAPNAFSPNGDLLNDYFIPKALLIDNKPFTMSIYNKAGSLLYQTNEATRPWDGLYTKDRTQAPSGIYIWVVEQTNEFGEEEIYRGHVTITR</sequence>
<dbReference type="Pfam" id="PF13585">
    <property type="entry name" value="CHU_C"/>
    <property type="match status" value="1"/>
</dbReference>
<feature type="compositionally biased region" description="Polar residues" evidence="1">
    <location>
        <begin position="109"/>
        <end position="119"/>
    </location>
</feature>
<evidence type="ECO:0000259" key="3">
    <source>
        <dbReference type="PROSITE" id="PS50093"/>
    </source>
</evidence>
<proteinExistence type="predicted"/>
<dbReference type="PROSITE" id="PS50093">
    <property type="entry name" value="PKD"/>
    <property type="match status" value="1"/>
</dbReference>
<name>A0A2W1NDZ8_9FLAO</name>
<dbReference type="InterPro" id="IPR035986">
    <property type="entry name" value="PKD_dom_sf"/>
</dbReference>
<evidence type="ECO:0000256" key="2">
    <source>
        <dbReference type="SAM" id="Phobius"/>
    </source>
</evidence>
<keyword evidence="2" id="KW-1133">Transmembrane helix</keyword>
<reference evidence="4 5" key="1">
    <citation type="submission" date="2018-06" db="EMBL/GenBank/DDBJ databases">
        <title>The draft genome sequence of Crocinitomix sp. SM1701.</title>
        <authorList>
            <person name="Zhang X."/>
        </authorList>
    </citation>
    <scope>NUCLEOTIDE SEQUENCE [LARGE SCALE GENOMIC DNA]</scope>
    <source>
        <strain evidence="4 5">SM1701</strain>
    </source>
</reference>
<dbReference type="CDD" id="cd00146">
    <property type="entry name" value="PKD"/>
    <property type="match status" value="1"/>
</dbReference>
<keyword evidence="2" id="KW-0812">Transmembrane</keyword>
<feature type="region of interest" description="Disordered" evidence="1">
    <location>
        <begin position="109"/>
        <end position="133"/>
    </location>
</feature>
<keyword evidence="2" id="KW-0472">Membrane</keyword>
<dbReference type="Proteomes" id="UP000249248">
    <property type="component" value="Unassembled WGS sequence"/>
</dbReference>
<evidence type="ECO:0000256" key="1">
    <source>
        <dbReference type="SAM" id="MobiDB-lite"/>
    </source>
</evidence>
<organism evidence="4 5">
    <name type="scientific">Putridiphycobacter roseus</name>
    <dbReference type="NCBI Taxonomy" id="2219161"/>
    <lineage>
        <taxon>Bacteria</taxon>
        <taxon>Pseudomonadati</taxon>
        <taxon>Bacteroidota</taxon>
        <taxon>Flavobacteriia</taxon>
        <taxon>Flavobacteriales</taxon>
        <taxon>Crocinitomicaceae</taxon>
        <taxon>Putridiphycobacter</taxon>
    </lineage>
</organism>
<feature type="domain" description="PKD" evidence="3">
    <location>
        <begin position="214"/>
        <end position="247"/>
    </location>
</feature>
<dbReference type="InterPro" id="IPR000601">
    <property type="entry name" value="PKD_dom"/>
</dbReference>
<dbReference type="NCBIfam" id="TIGR04131">
    <property type="entry name" value="Bac_Flav_CTERM"/>
    <property type="match status" value="1"/>
</dbReference>
<dbReference type="EMBL" id="QKSB01000004">
    <property type="protein sequence ID" value="PZE17333.1"/>
    <property type="molecule type" value="Genomic_DNA"/>
</dbReference>
<evidence type="ECO:0000313" key="4">
    <source>
        <dbReference type="EMBL" id="PZE17333.1"/>
    </source>
</evidence>
<dbReference type="InterPro" id="IPR013783">
    <property type="entry name" value="Ig-like_fold"/>
</dbReference>
<dbReference type="RefSeq" id="WP_111062858.1">
    <property type="nucleotide sequence ID" value="NZ_JBHUCU010000016.1"/>
</dbReference>
<accession>A0A2W1NDZ8</accession>
<dbReference type="Pfam" id="PF00801">
    <property type="entry name" value="PKD"/>
    <property type="match status" value="1"/>
</dbReference>
<dbReference type="OrthoDB" id="1466630at2"/>
<feature type="transmembrane region" description="Helical" evidence="2">
    <location>
        <begin position="37"/>
        <end position="59"/>
    </location>
</feature>
<dbReference type="Gene3D" id="2.60.40.10">
    <property type="entry name" value="Immunoglobulins"/>
    <property type="match status" value="2"/>
</dbReference>
<gene>
    <name evidence="4" type="ORF">DNU06_08670</name>
</gene>
<keyword evidence="5" id="KW-1185">Reference proteome</keyword>
<protein>
    <recommendedName>
        <fullName evidence="3">PKD domain-containing protein</fullName>
    </recommendedName>
</protein>